<dbReference type="GeneID" id="66081124"/>
<dbReference type="Pfam" id="PF00132">
    <property type="entry name" value="Hexapep"/>
    <property type="match status" value="1"/>
</dbReference>
<dbReference type="OrthoDB" id="25818at2759"/>
<keyword evidence="4" id="KW-1185">Reference proteome</keyword>
<dbReference type="RefSeq" id="XP_043004483.1">
    <property type="nucleotide sequence ID" value="XM_043157117.1"/>
</dbReference>
<sequence>MGVISSLTIIDTSLVIISDRVAFGPNVSLITVSHGTSLLSRQKYVGWGLPIPIRIEDDCWLGAGVTVLPGVTIGRGSTIEAGSVPARMIKNVPTVEEEREDLNNP</sequence>
<evidence type="ECO:0000256" key="1">
    <source>
        <dbReference type="ARBA" id="ARBA00007274"/>
    </source>
</evidence>
<protein>
    <recommendedName>
        <fullName evidence="5">Mannose-1-phosphate guanylyltransferase</fullName>
    </recommendedName>
</protein>
<evidence type="ECO:0000256" key="2">
    <source>
        <dbReference type="ARBA" id="ARBA00022679"/>
    </source>
</evidence>
<organism evidence="3 4">
    <name type="scientific">Marasmius oreades</name>
    <name type="common">fairy-ring Marasmius</name>
    <dbReference type="NCBI Taxonomy" id="181124"/>
    <lineage>
        <taxon>Eukaryota</taxon>
        <taxon>Fungi</taxon>
        <taxon>Dikarya</taxon>
        <taxon>Basidiomycota</taxon>
        <taxon>Agaricomycotina</taxon>
        <taxon>Agaricomycetes</taxon>
        <taxon>Agaricomycetidae</taxon>
        <taxon>Agaricales</taxon>
        <taxon>Marasmiineae</taxon>
        <taxon>Marasmiaceae</taxon>
        <taxon>Marasmius</taxon>
    </lineage>
</organism>
<dbReference type="EMBL" id="CM032188">
    <property type="protein sequence ID" value="KAG7088012.1"/>
    <property type="molecule type" value="Genomic_DNA"/>
</dbReference>
<reference evidence="3" key="1">
    <citation type="journal article" date="2021" name="Genome Biol. Evol.">
        <title>The assembled and annotated genome of the fairy-ring fungus Marasmius oreades.</title>
        <authorList>
            <person name="Hiltunen M."/>
            <person name="Ament-Velasquez S.L."/>
            <person name="Johannesson H."/>
        </authorList>
    </citation>
    <scope>NUCLEOTIDE SEQUENCE</scope>
    <source>
        <strain evidence="3">03SP1</strain>
    </source>
</reference>
<dbReference type="Proteomes" id="UP001049176">
    <property type="component" value="Chromosome 8"/>
</dbReference>
<accession>A0A9P7RRA3</accession>
<dbReference type="SUPFAM" id="SSF51161">
    <property type="entry name" value="Trimeric LpxA-like enzymes"/>
    <property type="match status" value="1"/>
</dbReference>
<dbReference type="AlphaFoldDB" id="A0A9P7RRA3"/>
<evidence type="ECO:0000313" key="4">
    <source>
        <dbReference type="Proteomes" id="UP001049176"/>
    </source>
</evidence>
<keyword evidence="2" id="KW-0808">Transferase</keyword>
<dbReference type="InterPro" id="IPR011004">
    <property type="entry name" value="Trimer_LpxA-like_sf"/>
</dbReference>
<dbReference type="InterPro" id="IPR051159">
    <property type="entry name" value="Hexapeptide_acetyltransf"/>
</dbReference>
<gene>
    <name evidence="3" type="ORF">E1B28_012049</name>
</gene>
<evidence type="ECO:0008006" key="5">
    <source>
        <dbReference type="Google" id="ProtNLM"/>
    </source>
</evidence>
<proteinExistence type="inferred from homology"/>
<dbReference type="GO" id="GO:0008374">
    <property type="term" value="F:O-acyltransferase activity"/>
    <property type="evidence" value="ECO:0007669"/>
    <property type="project" value="TreeGrafter"/>
</dbReference>
<dbReference type="PANTHER" id="PTHR23416:SF23">
    <property type="entry name" value="ACETYLTRANSFERASE C18B11.09C-RELATED"/>
    <property type="match status" value="1"/>
</dbReference>
<name>A0A9P7RRA3_9AGAR</name>
<dbReference type="InterPro" id="IPR001451">
    <property type="entry name" value="Hexapep"/>
</dbReference>
<evidence type="ECO:0000313" key="3">
    <source>
        <dbReference type="EMBL" id="KAG7088012.1"/>
    </source>
</evidence>
<dbReference type="PANTHER" id="PTHR23416">
    <property type="entry name" value="SIALIC ACID SYNTHASE-RELATED"/>
    <property type="match status" value="1"/>
</dbReference>
<dbReference type="Gene3D" id="2.160.10.10">
    <property type="entry name" value="Hexapeptide repeat proteins"/>
    <property type="match status" value="1"/>
</dbReference>
<dbReference type="KEGG" id="more:E1B28_012049"/>
<comment type="similarity">
    <text evidence="1">Belongs to the transferase hexapeptide repeat family.</text>
</comment>
<comment type="caution">
    <text evidence="3">The sequence shown here is derived from an EMBL/GenBank/DDBJ whole genome shotgun (WGS) entry which is preliminary data.</text>
</comment>